<evidence type="ECO:0000259" key="6">
    <source>
        <dbReference type="Pfam" id="PF05225"/>
    </source>
</evidence>
<dbReference type="PROSITE" id="PS51419">
    <property type="entry name" value="RAB"/>
    <property type="match status" value="1"/>
</dbReference>
<dbReference type="PANTHER" id="PTHR45704">
    <property type="entry name" value="RAS-LIKE FAMILY MEMBER 11"/>
    <property type="match status" value="1"/>
</dbReference>
<dbReference type="PROSITE" id="PS51421">
    <property type="entry name" value="RAS"/>
    <property type="match status" value="1"/>
</dbReference>
<dbReference type="Proteomes" id="UP001652625">
    <property type="component" value="Chromosome 12"/>
</dbReference>
<dbReference type="Pfam" id="PF00071">
    <property type="entry name" value="Ras"/>
    <property type="match status" value="1"/>
</dbReference>
<evidence type="ECO:0000256" key="4">
    <source>
        <dbReference type="ARBA" id="ARBA00048098"/>
    </source>
</evidence>
<dbReference type="EC" id="3.6.5.2" evidence="2"/>
<dbReference type="InterPro" id="IPR001806">
    <property type="entry name" value="Small_GTPase"/>
</dbReference>
<accession>A0ABM4D1T5</accession>
<dbReference type="SMART" id="SM00174">
    <property type="entry name" value="RHO"/>
    <property type="match status" value="1"/>
</dbReference>
<dbReference type="InterPro" id="IPR051065">
    <property type="entry name" value="Ras-related_GTPase"/>
</dbReference>
<evidence type="ECO:0000256" key="3">
    <source>
        <dbReference type="ARBA" id="ARBA00022801"/>
    </source>
</evidence>
<gene>
    <name evidence="8" type="primary">LOC101241134</name>
</gene>
<organism evidence="7 8">
    <name type="scientific">Hydra vulgaris</name>
    <name type="common">Hydra</name>
    <name type="synonym">Hydra attenuata</name>
    <dbReference type="NCBI Taxonomy" id="6087"/>
    <lineage>
        <taxon>Eukaryota</taxon>
        <taxon>Metazoa</taxon>
        <taxon>Cnidaria</taxon>
        <taxon>Hydrozoa</taxon>
        <taxon>Hydroidolina</taxon>
        <taxon>Anthoathecata</taxon>
        <taxon>Aplanulata</taxon>
        <taxon>Hydridae</taxon>
        <taxon>Hydra</taxon>
    </lineage>
</organism>
<dbReference type="GeneID" id="101241134"/>
<comment type="catalytic activity">
    <reaction evidence="4">
        <text>GTP + H2O = GDP + phosphate + H(+)</text>
        <dbReference type="Rhea" id="RHEA:19669"/>
        <dbReference type="ChEBI" id="CHEBI:15377"/>
        <dbReference type="ChEBI" id="CHEBI:15378"/>
        <dbReference type="ChEBI" id="CHEBI:37565"/>
        <dbReference type="ChEBI" id="CHEBI:43474"/>
        <dbReference type="ChEBI" id="CHEBI:58189"/>
        <dbReference type="EC" id="3.6.5.2"/>
    </reaction>
</comment>
<dbReference type="Gene3D" id="1.10.10.60">
    <property type="entry name" value="Homeodomain-like"/>
    <property type="match status" value="1"/>
</dbReference>
<dbReference type="InterPro" id="IPR027417">
    <property type="entry name" value="P-loop_NTPase"/>
</dbReference>
<dbReference type="Gene3D" id="3.40.50.300">
    <property type="entry name" value="P-loop containing nucleotide triphosphate hydrolases"/>
    <property type="match status" value="1"/>
</dbReference>
<dbReference type="InterPro" id="IPR007889">
    <property type="entry name" value="HTH_Psq"/>
</dbReference>
<dbReference type="SMART" id="SM00173">
    <property type="entry name" value="RAS"/>
    <property type="match status" value="1"/>
</dbReference>
<dbReference type="PRINTS" id="PR00449">
    <property type="entry name" value="RASTRNSFRMNG"/>
</dbReference>
<dbReference type="InterPro" id="IPR009057">
    <property type="entry name" value="Homeodomain-like_sf"/>
</dbReference>
<evidence type="ECO:0000256" key="5">
    <source>
        <dbReference type="SAM" id="MobiDB-lite"/>
    </source>
</evidence>
<feature type="domain" description="HTH psq-type" evidence="6">
    <location>
        <begin position="245"/>
        <end position="282"/>
    </location>
</feature>
<feature type="compositionally biased region" description="Basic and acidic residues" evidence="5">
    <location>
        <begin position="427"/>
        <end position="442"/>
    </location>
</feature>
<keyword evidence="7" id="KW-1185">Reference proteome</keyword>
<evidence type="ECO:0000256" key="2">
    <source>
        <dbReference type="ARBA" id="ARBA00011984"/>
    </source>
</evidence>
<protein>
    <recommendedName>
        <fullName evidence="2">small monomeric GTPase</fullName>
        <ecNumber evidence="2">3.6.5.2</ecNumber>
    </recommendedName>
</protein>
<dbReference type="SUPFAM" id="SSF46689">
    <property type="entry name" value="Homeodomain-like"/>
    <property type="match status" value="1"/>
</dbReference>
<dbReference type="Pfam" id="PF05225">
    <property type="entry name" value="HTH_psq"/>
    <property type="match status" value="1"/>
</dbReference>
<feature type="region of interest" description="Disordered" evidence="5">
    <location>
        <begin position="427"/>
        <end position="446"/>
    </location>
</feature>
<evidence type="ECO:0000313" key="7">
    <source>
        <dbReference type="Proteomes" id="UP001652625"/>
    </source>
</evidence>
<proteinExistence type="inferred from homology"/>
<dbReference type="RefSeq" id="XP_065668205.1">
    <property type="nucleotide sequence ID" value="XM_065812133.1"/>
</dbReference>
<evidence type="ECO:0000256" key="1">
    <source>
        <dbReference type="ARBA" id="ARBA00008344"/>
    </source>
</evidence>
<dbReference type="SUPFAM" id="SSF52540">
    <property type="entry name" value="P-loop containing nucleoside triphosphate hydrolases"/>
    <property type="match status" value="1"/>
</dbReference>
<evidence type="ECO:0000313" key="8">
    <source>
        <dbReference type="RefSeq" id="XP_065668205.1"/>
    </source>
</evidence>
<comment type="similarity">
    <text evidence="1">Belongs to the small GTPase superfamily. Ras family.</text>
</comment>
<sequence>MTVRIAIVGDKGVGKSALVHLCVKNVFQPIAPSGKDVAHRLLTAKNAVVDLIDFNGKNDALISCADGFIICYSITDRKSFENIESFLIKIVDLNIKRPKIALIGNKIDLDDQRQVSVSDGLNFAKELKVLFYETSALVPSIDFRQVLNELRKSILSSRKSEKKVKHTNFLSSENFLNEVLDKSIINTKKFNGCNRNKQERVFGTIKKKLLKNNHRLVKYYFTMARQKYKTKVCSSKRRFQYTDIQFRDAINAVKKGMVVYKASKTFGIPYQTLRDKISGRTSLTIQHCGYESVLREQIKNRREPLKCDFISPTYFPINFIEKCIDFGILEQFKLADKHLGWKGDLEHLQLYPFWKRVLSETYKTIILPDEIQQDNKNLSTTCNLENVQGLPSVVTSETLHLIQKTKVQEKSKIKDEKLKKKQLALEKKLSNEKTKKERENMKIKKKSCKRVRKRVPFKC</sequence>
<dbReference type="SMART" id="SM00175">
    <property type="entry name" value="RAB"/>
    <property type="match status" value="1"/>
</dbReference>
<reference evidence="8" key="1">
    <citation type="submission" date="2025-08" db="UniProtKB">
        <authorList>
            <consortium name="RefSeq"/>
        </authorList>
    </citation>
    <scope>IDENTIFICATION</scope>
</reference>
<name>A0ABM4D1T5_HYDVU</name>
<keyword evidence="3" id="KW-0378">Hydrolase</keyword>